<keyword evidence="6" id="KW-1185">Reference proteome</keyword>
<comment type="pathway">
    <text evidence="3">Amino-acid biosynthesis.</text>
</comment>
<dbReference type="RefSeq" id="WP_084235045.1">
    <property type="nucleotide sequence ID" value="NZ_FWXW01000006.1"/>
</dbReference>
<dbReference type="EMBL" id="FWXW01000006">
    <property type="protein sequence ID" value="SMC76259.1"/>
    <property type="molecule type" value="Genomic_DNA"/>
</dbReference>
<dbReference type="SUPFAM" id="SSF48179">
    <property type="entry name" value="6-phosphogluconate dehydrogenase C-terminal domain-like"/>
    <property type="match status" value="1"/>
</dbReference>
<reference evidence="5 6" key="1">
    <citation type="submission" date="2017-04" db="EMBL/GenBank/DDBJ databases">
        <authorList>
            <person name="Afonso C.L."/>
            <person name="Miller P.J."/>
            <person name="Scott M.A."/>
            <person name="Spackman E."/>
            <person name="Goraichik I."/>
            <person name="Dimitrov K.M."/>
            <person name="Suarez D.L."/>
            <person name="Swayne D.E."/>
        </authorList>
    </citation>
    <scope>NUCLEOTIDE SEQUENCE [LARGE SCALE GENOMIC DNA]</scope>
    <source>
        <strain evidence="5 6">DSM 12816</strain>
    </source>
</reference>
<dbReference type="GO" id="GO:0004665">
    <property type="term" value="F:prephenate dehydrogenase (NADP+) activity"/>
    <property type="evidence" value="ECO:0007669"/>
    <property type="project" value="InterPro"/>
</dbReference>
<dbReference type="GO" id="GO:0008977">
    <property type="term" value="F:prephenate dehydrogenase (NAD+) activity"/>
    <property type="evidence" value="ECO:0007669"/>
    <property type="project" value="InterPro"/>
</dbReference>
<dbReference type="PANTHER" id="PTHR21363">
    <property type="entry name" value="PREPHENATE DEHYDROGENASE"/>
    <property type="match status" value="1"/>
</dbReference>
<dbReference type="AlphaFoldDB" id="A0A1W2BTN9"/>
<sequence>MGKTIVIIGLGLIGGSMAMALRGFEDSRLVGVDTDPETLRFAVERGAVDEAAENAETVLGRADLVFLCLRPEGIIRFMEKYAGQFRSGAVVTDVAGIKGAIVAAARCLPDTVEFIGGHPMAGRETSGIQNADGRLFRGAHYIVTPSEKTTPSALALMERIARHIGCRDLVQTKPEEHDEIIAYTSQVMHVMAVAICDDPVLFRCRGFEGGSFRDCTRVAALDVPLWTELFSLNAGALTGVLSRLEGSLKAYREALETGDRESLSEKLRYSSDRKRHMNLE</sequence>
<dbReference type="InterPro" id="IPR036291">
    <property type="entry name" value="NAD(P)-bd_dom_sf"/>
</dbReference>
<dbReference type="InterPro" id="IPR046825">
    <property type="entry name" value="PDH_C"/>
</dbReference>
<dbReference type="Pfam" id="PF02153">
    <property type="entry name" value="PDH_N"/>
    <property type="match status" value="1"/>
</dbReference>
<dbReference type="Pfam" id="PF20463">
    <property type="entry name" value="PDH_C"/>
    <property type="match status" value="1"/>
</dbReference>
<dbReference type="SUPFAM" id="SSF51735">
    <property type="entry name" value="NAD(P)-binding Rossmann-fold domains"/>
    <property type="match status" value="1"/>
</dbReference>
<dbReference type="GO" id="GO:0006571">
    <property type="term" value="P:tyrosine biosynthetic process"/>
    <property type="evidence" value="ECO:0007669"/>
    <property type="project" value="InterPro"/>
</dbReference>
<keyword evidence="2" id="KW-0560">Oxidoreductase</keyword>
<evidence type="ECO:0000256" key="3">
    <source>
        <dbReference type="ARBA" id="ARBA00029440"/>
    </source>
</evidence>
<dbReference type="Proteomes" id="UP000192790">
    <property type="component" value="Unassembled WGS sequence"/>
</dbReference>
<dbReference type="Gene3D" id="3.40.50.720">
    <property type="entry name" value="NAD(P)-binding Rossmann-like Domain"/>
    <property type="match status" value="1"/>
</dbReference>
<feature type="domain" description="Prephenate/arogenate dehydrogenase" evidence="4">
    <location>
        <begin position="3"/>
        <end position="280"/>
    </location>
</feature>
<dbReference type="InterPro" id="IPR046826">
    <property type="entry name" value="PDH_N"/>
</dbReference>
<dbReference type="InterPro" id="IPR050812">
    <property type="entry name" value="Preph/Arog_dehydrog"/>
</dbReference>
<accession>A0A1W2BTN9</accession>
<protein>
    <submittedName>
        <fullName evidence="5">Prephenate dehydrogenase</fullName>
    </submittedName>
</protein>
<dbReference type="STRING" id="1122930.SAMN02745168_2368"/>
<comment type="similarity">
    <text evidence="1">Belongs to the prephenate/arogenate dehydrogenase family.</text>
</comment>
<dbReference type="PROSITE" id="PS51176">
    <property type="entry name" value="PDH_ADH"/>
    <property type="match status" value="1"/>
</dbReference>
<dbReference type="Gene3D" id="1.10.3660.10">
    <property type="entry name" value="6-phosphogluconate dehydrogenase C-terminal like domain"/>
    <property type="match status" value="1"/>
</dbReference>
<evidence type="ECO:0000256" key="2">
    <source>
        <dbReference type="ARBA" id="ARBA00023002"/>
    </source>
</evidence>
<gene>
    <name evidence="5" type="ORF">SAMN02745168_2368</name>
</gene>
<organism evidence="5 6">
    <name type="scientific">Papillibacter cinnamivorans DSM 12816</name>
    <dbReference type="NCBI Taxonomy" id="1122930"/>
    <lineage>
        <taxon>Bacteria</taxon>
        <taxon>Bacillati</taxon>
        <taxon>Bacillota</taxon>
        <taxon>Clostridia</taxon>
        <taxon>Eubacteriales</taxon>
        <taxon>Oscillospiraceae</taxon>
        <taxon>Papillibacter</taxon>
    </lineage>
</organism>
<name>A0A1W2BTN9_9FIRM</name>
<dbReference type="GO" id="GO:0070403">
    <property type="term" value="F:NAD+ binding"/>
    <property type="evidence" value="ECO:0007669"/>
    <property type="project" value="InterPro"/>
</dbReference>
<evidence type="ECO:0000259" key="4">
    <source>
        <dbReference type="PROSITE" id="PS51176"/>
    </source>
</evidence>
<evidence type="ECO:0000313" key="6">
    <source>
        <dbReference type="Proteomes" id="UP000192790"/>
    </source>
</evidence>
<dbReference type="PANTHER" id="PTHR21363:SF0">
    <property type="entry name" value="PREPHENATE DEHYDROGENASE [NADP(+)]"/>
    <property type="match status" value="1"/>
</dbReference>
<evidence type="ECO:0000256" key="1">
    <source>
        <dbReference type="ARBA" id="ARBA00007964"/>
    </source>
</evidence>
<dbReference type="InterPro" id="IPR008927">
    <property type="entry name" value="6-PGluconate_DH-like_C_sf"/>
</dbReference>
<proteinExistence type="inferred from homology"/>
<dbReference type="InterPro" id="IPR003099">
    <property type="entry name" value="Prephen_DH"/>
</dbReference>
<dbReference type="OrthoDB" id="9802008at2"/>
<evidence type="ECO:0000313" key="5">
    <source>
        <dbReference type="EMBL" id="SMC76259.1"/>
    </source>
</evidence>
<dbReference type="FunFam" id="3.40.50.720:FF:000208">
    <property type="entry name" value="Prephenate dehydrogenase"/>
    <property type="match status" value="1"/>
</dbReference>